<dbReference type="KEGG" id="dhe:111603864"/>
<dbReference type="InterPro" id="IPR004552">
    <property type="entry name" value="AGP_acyltrans"/>
</dbReference>
<comment type="pathway">
    <text evidence="1">Phospholipid metabolism; CDP-diacylglycerol biosynthesis; CDP-diacylglycerol from sn-glycerol 3-phosphate: step 2/3.</text>
</comment>
<gene>
    <name evidence="9 10 11" type="primary">LOC111603864</name>
</gene>
<dbReference type="RefSeq" id="XP_023177439.1">
    <property type="nucleotide sequence ID" value="XM_023321671.2"/>
</dbReference>
<dbReference type="OMA" id="SKCTIQP"/>
<feature type="transmembrane region" description="Helical" evidence="6">
    <location>
        <begin position="31"/>
        <end position="50"/>
    </location>
</feature>
<evidence type="ECO:0000256" key="5">
    <source>
        <dbReference type="RuleBase" id="RU361267"/>
    </source>
</evidence>
<reference evidence="9 10" key="1">
    <citation type="submission" date="2025-04" db="UniProtKB">
        <authorList>
            <consortium name="RefSeq"/>
        </authorList>
    </citation>
    <scope>IDENTIFICATION</scope>
    <source>
        <strain evidence="9 10">15085-1641.00</strain>
        <tissue evidence="9 10">Whole body</tissue>
    </source>
</reference>
<keyword evidence="6" id="KW-0472">Membrane</keyword>
<feature type="transmembrane region" description="Helical" evidence="6">
    <location>
        <begin position="123"/>
        <end position="141"/>
    </location>
</feature>
<name>A0A6J1MAK8_DROHY</name>
<dbReference type="GO" id="GO:0005783">
    <property type="term" value="C:endoplasmic reticulum"/>
    <property type="evidence" value="ECO:0007669"/>
    <property type="project" value="TreeGrafter"/>
</dbReference>
<comment type="domain">
    <text evidence="5">The HXXXXD motif is essential for acyltransferase activity and may constitute the binding site for the phosphate moiety of the glycerol-3-phosphate.</text>
</comment>
<dbReference type="NCBIfam" id="TIGR00530">
    <property type="entry name" value="AGP_acyltrn"/>
    <property type="match status" value="1"/>
</dbReference>
<keyword evidence="6" id="KW-0812">Transmembrane</keyword>
<comment type="catalytic activity">
    <reaction evidence="5">
        <text>a 1-acyl-sn-glycero-3-phosphate + an acyl-CoA = a 1,2-diacyl-sn-glycero-3-phosphate + CoA</text>
        <dbReference type="Rhea" id="RHEA:19709"/>
        <dbReference type="ChEBI" id="CHEBI:57287"/>
        <dbReference type="ChEBI" id="CHEBI:57970"/>
        <dbReference type="ChEBI" id="CHEBI:58342"/>
        <dbReference type="ChEBI" id="CHEBI:58608"/>
        <dbReference type="EC" id="2.3.1.51"/>
    </reaction>
</comment>
<dbReference type="PANTHER" id="PTHR10434:SF53">
    <property type="entry name" value="1-ACYL-SN-GLYCEROL-3-PHOSPHATE ACYLTRANSFERASE"/>
    <property type="match status" value="1"/>
</dbReference>
<protein>
    <recommendedName>
        <fullName evidence="5">1-acyl-sn-glycerol-3-phosphate acyltransferase</fullName>
        <ecNumber evidence="5">2.3.1.51</ecNumber>
    </recommendedName>
</protein>
<feature type="domain" description="Phospholipid/glycerol acyltransferase" evidence="7">
    <location>
        <begin position="90"/>
        <end position="207"/>
    </location>
</feature>
<accession>A0A6J1MAK8</accession>
<keyword evidence="5" id="KW-0443">Lipid metabolism</keyword>
<dbReference type="SMART" id="SM00563">
    <property type="entry name" value="PlsC"/>
    <property type="match status" value="1"/>
</dbReference>
<organism evidence="8 10">
    <name type="scientific">Drosophila hydei</name>
    <name type="common">Fruit fly</name>
    <dbReference type="NCBI Taxonomy" id="7224"/>
    <lineage>
        <taxon>Eukaryota</taxon>
        <taxon>Metazoa</taxon>
        <taxon>Ecdysozoa</taxon>
        <taxon>Arthropoda</taxon>
        <taxon>Hexapoda</taxon>
        <taxon>Insecta</taxon>
        <taxon>Pterygota</taxon>
        <taxon>Neoptera</taxon>
        <taxon>Endopterygota</taxon>
        <taxon>Diptera</taxon>
        <taxon>Brachycera</taxon>
        <taxon>Muscomorpha</taxon>
        <taxon>Ephydroidea</taxon>
        <taxon>Drosophilidae</taxon>
        <taxon>Drosophila</taxon>
    </lineage>
</organism>
<keyword evidence="4 5" id="KW-0012">Acyltransferase</keyword>
<evidence type="ECO:0000256" key="2">
    <source>
        <dbReference type="ARBA" id="ARBA00008655"/>
    </source>
</evidence>
<comment type="similarity">
    <text evidence="2 5">Belongs to the 1-acyl-sn-glycerol-3-phosphate acyltransferase family.</text>
</comment>
<dbReference type="Pfam" id="PF01553">
    <property type="entry name" value="Acyltransferase"/>
    <property type="match status" value="1"/>
</dbReference>
<dbReference type="Proteomes" id="UP000504633">
    <property type="component" value="Unplaced"/>
</dbReference>
<keyword evidence="8" id="KW-1185">Reference proteome</keyword>
<evidence type="ECO:0000256" key="6">
    <source>
        <dbReference type="SAM" id="Phobius"/>
    </source>
</evidence>
<dbReference type="CTD" id="10555"/>
<evidence type="ECO:0000256" key="1">
    <source>
        <dbReference type="ARBA" id="ARBA00004728"/>
    </source>
</evidence>
<dbReference type="RefSeq" id="XP_023177440.1">
    <property type="nucleotide sequence ID" value="XM_023321672.2"/>
</dbReference>
<evidence type="ECO:0000313" key="9">
    <source>
        <dbReference type="RefSeq" id="XP_023177438.1"/>
    </source>
</evidence>
<evidence type="ECO:0000313" key="8">
    <source>
        <dbReference type="Proteomes" id="UP000504633"/>
    </source>
</evidence>
<keyword evidence="5" id="KW-1208">Phospholipid metabolism</keyword>
<evidence type="ECO:0000313" key="10">
    <source>
        <dbReference type="RefSeq" id="XP_023177439.1"/>
    </source>
</evidence>
<dbReference type="CDD" id="cd07989">
    <property type="entry name" value="LPLAT_AGPAT-like"/>
    <property type="match status" value="1"/>
</dbReference>
<keyword evidence="5" id="KW-0594">Phospholipid biosynthesis</keyword>
<dbReference type="InterPro" id="IPR002123">
    <property type="entry name" value="Plipid/glycerol_acylTrfase"/>
</dbReference>
<dbReference type="OrthoDB" id="202234at2759"/>
<dbReference type="EC" id="2.3.1.51" evidence="5"/>
<dbReference type="SUPFAM" id="SSF69593">
    <property type="entry name" value="Glycerol-3-phosphate (1)-acyltransferase"/>
    <property type="match status" value="1"/>
</dbReference>
<evidence type="ECO:0000256" key="4">
    <source>
        <dbReference type="ARBA" id="ARBA00023315"/>
    </source>
</evidence>
<proteinExistence type="inferred from homology"/>
<keyword evidence="3 5" id="KW-0808">Transferase</keyword>
<evidence type="ECO:0000256" key="3">
    <source>
        <dbReference type="ARBA" id="ARBA00022679"/>
    </source>
</evidence>
<dbReference type="RefSeq" id="XP_023177438.1">
    <property type="nucleotide sequence ID" value="XM_023321670.2"/>
</dbReference>
<dbReference type="GO" id="GO:0016020">
    <property type="term" value="C:membrane"/>
    <property type="evidence" value="ECO:0007669"/>
    <property type="project" value="InterPro"/>
</dbReference>
<keyword evidence="5" id="KW-0444">Lipid biosynthesis</keyword>
<dbReference type="GeneID" id="111603864"/>
<sequence>MACTCEVIGLACIVALILSVAAKAPYQMRMFIIMFGAGAIVMVCIPFMILRPRDYRNGLVPSWLFLQLCKFMGITMEVRGVENVRREHGSVVLMNHQSALDLCVLAHLWPVIGRPTVVAKKEILYMPFFGVGAWLWGTLYINRSRKSDSINSLQKEAIAIRERNCKILVFPEGTRNSKETLLPFKKGSFHIALQSKCTIQPVVTSKYSFFDEENKTFRPGHAVIQILPEISTEGYEKEDMDKLIEHCRSTMQREYTRMMKEGVSVSSKKQS</sequence>
<dbReference type="AlphaFoldDB" id="A0A6J1MAK8"/>
<evidence type="ECO:0000259" key="7">
    <source>
        <dbReference type="SMART" id="SM00563"/>
    </source>
</evidence>
<dbReference type="PANTHER" id="PTHR10434">
    <property type="entry name" value="1-ACYL-SN-GLYCEROL-3-PHOSPHATE ACYLTRANSFERASE"/>
    <property type="match status" value="1"/>
</dbReference>
<dbReference type="GO" id="GO:0003841">
    <property type="term" value="F:1-acylglycerol-3-phosphate O-acyltransferase activity"/>
    <property type="evidence" value="ECO:0007669"/>
    <property type="project" value="UniProtKB-UniRule"/>
</dbReference>
<evidence type="ECO:0000313" key="11">
    <source>
        <dbReference type="RefSeq" id="XP_023177440.1"/>
    </source>
</evidence>
<dbReference type="GO" id="GO:0006654">
    <property type="term" value="P:phosphatidic acid biosynthetic process"/>
    <property type="evidence" value="ECO:0007669"/>
    <property type="project" value="TreeGrafter"/>
</dbReference>
<keyword evidence="6" id="KW-1133">Transmembrane helix</keyword>